<organism evidence="1 2">
    <name type="scientific">Candidatus Methylobacter favarea</name>
    <dbReference type="NCBI Taxonomy" id="2707345"/>
    <lineage>
        <taxon>Bacteria</taxon>
        <taxon>Pseudomonadati</taxon>
        <taxon>Pseudomonadota</taxon>
        <taxon>Gammaproteobacteria</taxon>
        <taxon>Methylococcales</taxon>
        <taxon>Methylococcaceae</taxon>
        <taxon>Methylobacter</taxon>
    </lineage>
</organism>
<proteinExistence type="predicted"/>
<comment type="caution">
    <text evidence="1">The sequence shown here is derived from an EMBL/GenBank/DDBJ whole genome shotgun (WGS) entry which is preliminary data.</text>
</comment>
<dbReference type="EMBL" id="CADCXN010000045">
    <property type="protein sequence ID" value="CAA9890108.1"/>
    <property type="molecule type" value="Genomic_DNA"/>
</dbReference>
<evidence type="ECO:0000313" key="2">
    <source>
        <dbReference type="Proteomes" id="UP000494216"/>
    </source>
</evidence>
<protein>
    <submittedName>
        <fullName evidence="1">Uncharacterized protein</fullName>
    </submittedName>
</protein>
<reference evidence="1 2" key="1">
    <citation type="submission" date="2020-02" db="EMBL/GenBank/DDBJ databases">
        <authorList>
            <person name="Hogendoorn C."/>
        </authorList>
    </citation>
    <scope>NUCLEOTIDE SEQUENCE [LARGE SCALE GENOMIC DNA]</scope>
    <source>
        <strain evidence="1">METHB21</strain>
    </source>
</reference>
<evidence type="ECO:0000313" key="1">
    <source>
        <dbReference type="EMBL" id="CAA9890108.1"/>
    </source>
</evidence>
<dbReference type="AlphaFoldDB" id="A0A8S0Y9G5"/>
<keyword evidence="2" id="KW-1185">Reference proteome</keyword>
<name>A0A8S0Y9G5_9GAMM</name>
<dbReference type="Proteomes" id="UP000494216">
    <property type="component" value="Unassembled WGS sequence"/>
</dbReference>
<gene>
    <name evidence="1" type="ORF">METHB2_180059</name>
</gene>
<sequence>MFLLFIHAFSPYFHSTSPELYLHARHKLNFITLPYQDIEQGRSILVQNQFFKSSQ</sequence>
<accession>A0A8S0Y9G5</accession>